<protein>
    <submittedName>
        <fullName evidence="2">Uncharacterized protein</fullName>
    </submittedName>
</protein>
<feature type="transmembrane region" description="Helical" evidence="1">
    <location>
        <begin position="23"/>
        <end position="45"/>
    </location>
</feature>
<dbReference type="OrthoDB" id="3250682at2759"/>
<feature type="transmembrane region" description="Helical" evidence="1">
    <location>
        <begin position="265"/>
        <end position="281"/>
    </location>
</feature>
<feature type="transmembrane region" description="Helical" evidence="1">
    <location>
        <begin position="57"/>
        <end position="82"/>
    </location>
</feature>
<name>A0A9P5U1A6_9AGAR</name>
<gene>
    <name evidence="2" type="ORF">BDP27DRAFT_1336886</name>
</gene>
<feature type="transmembrane region" description="Helical" evidence="1">
    <location>
        <begin position="221"/>
        <end position="245"/>
    </location>
</feature>
<sequence>MTPDEQAEIKNAASLMIENCLSLIVSCALYGIYCLAFFISLGIYLKGRPSPMKKAMLCFVLFTFAMVTPYYVVFQGSPLIIIKHELMVSLPDGITAQITAANSQLLLEVFTDIKDCLCNLIVLLVDVVIVWRAWAMFRDSKIVKLLLVFLVVVDIGVTIADCVADTKNVKFFTVTLDWVQIIVSLSVNVVATCLIAIRAWMHRRSTRPFRMRTRKTQVEEVLILLVESGAIYALIQIASLIIRALDVDITSPTPVGTARGIIDQIYLYCASLNPVAISLLVQTQCTYYEHSSYLDDSHTLALALSQENKQENQHVFMAYTLEGDSVDDY</sequence>
<evidence type="ECO:0000256" key="1">
    <source>
        <dbReference type="SAM" id="Phobius"/>
    </source>
</evidence>
<evidence type="ECO:0000313" key="2">
    <source>
        <dbReference type="EMBL" id="KAF9062267.1"/>
    </source>
</evidence>
<dbReference type="Proteomes" id="UP000772434">
    <property type="component" value="Unassembled WGS sequence"/>
</dbReference>
<proteinExistence type="predicted"/>
<feature type="transmembrane region" description="Helical" evidence="1">
    <location>
        <begin position="180"/>
        <end position="200"/>
    </location>
</feature>
<keyword evidence="3" id="KW-1185">Reference proteome</keyword>
<keyword evidence="1" id="KW-1133">Transmembrane helix</keyword>
<keyword evidence="1" id="KW-0472">Membrane</keyword>
<organism evidence="2 3">
    <name type="scientific">Rhodocollybia butyracea</name>
    <dbReference type="NCBI Taxonomy" id="206335"/>
    <lineage>
        <taxon>Eukaryota</taxon>
        <taxon>Fungi</taxon>
        <taxon>Dikarya</taxon>
        <taxon>Basidiomycota</taxon>
        <taxon>Agaricomycotina</taxon>
        <taxon>Agaricomycetes</taxon>
        <taxon>Agaricomycetidae</taxon>
        <taxon>Agaricales</taxon>
        <taxon>Marasmiineae</taxon>
        <taxon>Omphalotaceae</taxon>
        <taxon>Rhodocollybia</taxon>
    </lineage>
</organism>
<evidence type="ECO:0000313" key="3">
    <source>
        <dbReference type="Proteomes" id="UP000772434"/>
    </source>
</evidence>
<feature type="transmembrane region" description="Helical" evidence="1">
    <location>
        <begin position="142"/>
        <end position="160"/>
    </location>
</feature>
<dbReference type="EMBL" id="JADNRY010000177">
    <property type="protein sequence ID" value="KAF9062267.1"/>
    <property type="molecule type" value="Genomic_DNA"/>
</dbReference>
<dbReference type="AlphaFoldDB" id="A0A9P5U1A6"/>
<comment type="caution">
    <text evidence="2">The sequence shown here is derived from an EMBL/GenBank/DDBJ whole genome shotgun (WGS) entry which is preliminary data.</text>
</comment>
<accession>A0A9P5U1A6</accession>
<keyword evidence="1" id="KW-0812">Transmembrane</keyword>
<reference evidence="2" key="1">
    <citation type="submission" date="2020-11" db="EMBL/GenBank/DDBJ databases">
        <authorList>
            <consortium name="DOE Joint Genome Institute"/>
            <person name="Ahrendt S."/>
            <person name="Riley R."/>
            <person name="Andreopoulos W."/>
            <person name="Labutti K."/>
            <person name="Pangilinan J."/>
            <person name="Ruiz-Duenas F.J."/>
            <person name="Barrasa J.M."/>
            <person name="Sanchez-Garcia M."/>
            <person name="Camarero S."/>
            <person name="Miyauchi S."/>
            <person name="Serrano A."/>
            <person name="Linde D."/>
            <person name="Babiker R."/>
            <person name="Drula E."/>
            <person name="Ayuso-Fernandez I."/>
            <person name="Pacheco R."/>
            <person name="Padilla G."/>
            <person name="Ferreira P."/>
            <person name="Barriuso J."/>
            <person name="Kellner H."/>
            <person name="Castanera R."/>
            <person name="Alfaro M."/>
            <person name="Ramirez L."/>
            <person name="Pisabarro A.G."/>
            <person name="Kuo A."/>
            <person name="Tritt A."/>
            <person name="Lipzen A."/>
            <person name="He G."/>
            <person name="Yan M."/>
            <person name="Ng V."/>
            <person name="Cullen D."/>
            <person name="Martin F."/>
            <person name="Rosso M.-N."/>
            <person name="Henrissat B."/>
            <person name="Hibbett D."/>
            <person name="Martinez A.T."/>
            <person name="Grigoriev I.V."/>
        </authorList>
    </citation>
    <scope>NUCLEOTIDE SEQUENCE</scope>
    <source>
        <strain evidence="2">AH 40177</strain>
    </source>
</reference>